<organism evidence="10 11">
    <name type="scientific">Leersia perrieri</name>
    <dbReference type="NCBI Taxonomy" id="77586"/>
    <lineage>
        <taxon>Eukaryota</taxon>
        <taxon>Viridiplantae</taxon>
        <taxon>Streptophyta</taxon>
        <taxon>Embryophyta</taxon>
        <taxon>Tracheophyta</taxon>
        <taxon>Spermatophyta</taxon>
        <taxon>Magnoliopsida</taxon>
        <taxon>Liliopsida</taxon>
        <taxon>Poales</taxon>
        <taxon>Poaceae</taxon>
        <taxon>BOP clade</taxon>
        <taxon>Oryzoideae</taxon>
        <taxon>Oryzeae</taxon>
        <taxon>Oryzinae</taxon>
        <taxon>Leersia</taxon>
    </lineage>
</organism>
<dbReference type="Gramene" id="LPERR05G23530.1">
    <property type="protein sequence ID" value="LPERR05G23530.1"/>
    <property type="gene ID" value="LPERR05G23530"/>
</dbReference>
<evidence type="ECO:0000313" key="11">
    <source>
        <dbReference type="Proteomes" id="UP000032180"/>
    </source>
</evidence>
<evidence type="ECO:0000259" key="9">
    <source>
        <dbReference type="PROSITE" id="PS50011"/>
    </source>
</evidence>
<feature type="region of interest" description="Disordered" evidence="8">
    <location>
        <begin position="20"/>
        <end position="72"/>
    </location>
</feature>
<evidence type="ECO:0000256" key="4">
    <source>
        <dbReference type="ARBA" id="ARBA00022777"/>
    </source>
</evidence>
<reference evidence="10" key="3">
    <citation type="submission" date="2015-04" db="UniProtKB">
        <authorList>
            <consortium name="EnsemblPlants"/>
        </authorList>
    </citation>
    <scope>IDENTIFICATION</scope>
</reference>
<dbReference type="Gene3D" id="1.10.510.10">
    <property type="entry name" value="Transferase(Phosphotransferase) domain 1"/>
    <property type="match status" value="1"/>
</dbReference>
<dbReference type="CDD" id="cd14066">
    <property type="entry name" value="STKc_IRAK"/>
    <property type="match status" value="1"/>
</dbReference>
<dbReference type="InterPro" id="IPR001245">
    <property type="entry name" value="Ser-Thr/Tyr_kinase_cat_dom"/>
</dbReference>
<dbReference type="PROSITE" id="PS50011">
    <property type="entry name" value="PROTEIN_KINASE_DOM"/>
    <property type="match status" value="1"/>
</dbReference>
<sequence length="502" mass="55430">MRSQRLFLLSVIGQGFSPNSMGAGRSVPARDNKESGGCWGWRRSNRAMSSTASSSPHYPAHPQPEIENSVYNGNIAGGEPFLPEDVFSGSISPSLVAKDDQLRRFSYYDLICATGHFRPDNFLGIGGFGPVHKGWIRETGTSPARHGTGLPVAVKTLSSQGMQGHPEWVAEIHYLRTLRHPNLVKLFGFCIEGNQRQLVYEFMSRGSLDKLLFNVDSVPPLPWNIRVKILLGAAKGLAYLHEETETPVIFRDFKTSNVLLDEDYNAKLSDFGLARDGPEGDRTHVSTQVVGTHGYGAPEYVMTGHLNTKSDVYSFGAVVLEMLSGRKAMDKSRPMEEQNLAEWARPFAIDRERFHKLIDRRLGSKFSITGSQMLARLGHNCTNLDPKSRPIMSKVVTTLETIINLDDMATNTNLYHQMLAERAHANANANLLPASPTLVVGSSSANSQPSSPRTMRSPARGPNPRRSTSSPYGPHGPVHSASPFRPFRQERMPPSSWRRPGA</sequence>
<feature type="region of interest" description="Disordered" evidence="8">
    <location>
        <begin position="439"/>
        <end position="502"/>
    </location>
</feature>
<dbReference type="GO" id="GO:0004674">
    <property type="term" value="F:protein serine/threonine kinase activity"/>
    <property type="evidence" value="ECO:0007669"/>
    <property type="project" value="UniProtKB-EC"/>
</dbReference>
<dbReference type="FunFam" id="3.30.200.20:FF:000228">
    <property type="entry name" value="Serine/threonine-protein kinase BIK1"/>
    <property type="match status" value="1"/>
</dbReference>
<evidence type="ECO:0000256" key="6">
    <source>
        <dbReference type="ARBA" id="ARBA00047899"/>
    </source>
</evidence>
<keyword evidence="3" id="KW-0547">Nucleotide-binding</keyword>
<evidence type="ECO:0000256" key="7">
    <source>
        <dbReference type="ARBA" id="ARBA00048679"/>
    </source>
</evidence>
<proteinExistence type="predicted"/>
<dbReference type="PANTHER" id="PTHR45621">
    <property type="entry name" value="OS01G0588500 PROTEIN-RELATED"/>
    <property type="match status" value="1"/>
</dbReference>
<evidence type="ECO:0000256" key="2">
    <source>
        <dbReference type="ARBA" id="ARBA00022679"/>
    </source>
</evidence>
<dbReference type="HOGENOM" id="CLU_000288_21_1_1"/>
<name>A0A0D9WKH5_9ORYZ</name>
<keyword evidence="2" id="KW-0808">Transferase</keyword>
<dbReference type="STRING" id="77586.A0A0D9WKH5"/>
<keyword evidence="4" id="KW-0418">Kinase</keyword>
<dbReference type="GO" id="GO:0005524">
    <property type="term" value="F:ATP binding"/>
    <property type="evidence" value="ECO:0007669"/>
    <property type="project" value="UniProtKB-KW"/>
</dbReference>
<evidence type="ECO:0000256" key="1">
    <source>
        <dbReference type="ARBA" id="ARBA00012513"/>
    </source>
</evidence>
<comment type="catalytic activity">
    <reaction evidence="6">
        <text>L-threonyl-[protein] + ATP = O-phospho-L-threonyl-[protein] + ADP + H(+)</text>
        <dbReference type="Rhea" id="RHEA:46608"/>
        <dbReference type="Rhea" id="RHEA-COMP:11060"/>
        <dbReference type="Rhea" id="RHEA-COMP:11605"/>
        <dbReference type="ChEBI" id="CHEBI:15378"/>
        <dbReference type="ChEBI" id="CHEBI:30013"/>
        <dbReference type="ChEBI" id="CHEBI:30616"/>
        <dbReference type="ChEBI" id="CHEBI:61977"/>
        <dbReference type="ChEBI" id="CHEBI:456216"/>
        <dbReference type="EC" id="2.7.11.1"/>
    </reaction>
</comment>
<evidence type="ECO:0000313" key="10">
    <source>
        <dbReference type="EnsemblPlants" id="LPERR05G23530.1"/>
    </source>
</evidence>
<dbReference type="SUPFAM" id="SSF56112">
    <property type="entry name" value="Protein kinase-like (PK-like)"/>
    <property type="match status" value="1"/>
</dbReference>
<comment type="catalytic activity">
    <reaction evidence="7">
        <text>L-seryl-[protein] + ATP = O-phospho-L-seryl-[protein] + ADP + H(+)</text>
        <dbReference type="Rhea" id="RHEA:17989"/>
        <dbReference type="Rhea" id="RHEA-COMP:9863"/>
        <dbReference type="Rhea" id="RHEA-COMP:11604"/>
        <dbReference type="ChEBI" id="CHEBI:15378"/>
        <dbReference type="ChEBI" id="CHEBI:29999"/>
        <dbReference type="ChEBI" id="CHEBI:30616"/>
        <dbReference type="ChEBI" id="CHEBI:83421"/>
        <dbReference type="ChEBI" id="CHEBI:456216"/>
        <dbReference type="EC" id="2.7.11.1"/>
    </reaction>
</comment>
<protein>
    <recommendedName>
        <fullName evidence="1">non-specific serine/threonine protein kinase</fullName>
        <ecNumber evidence="1">2.7.11.1</ecNumber>
    </recommendedName>
</protein>
<dbReference type="InterPro" id="IPR000719">
    <property type="entry name" value="Prot_kinase_dom"/>
</dbReference>
<dbReference type="Gene3D" id="3.30.200.20">
    <property type="entry name" value="Phosphorylase Kinase, domain 1"/>
    <property type="match status" value="1"/>
</dbReference>
<reference evidence="10 11" key="1">
    <citation type="submission" date="2012-08" db="EMBL/GenBank/DDBJ databases">
        <title>Oryza genome evolution.</title>
        <authorList>
            <person name="Wing R.A."/>
        </authorList>
    </citation>
    <scope>NUCLEOTIDE SEQUENCE</scope>
</reference>
<dbReference type="eggNOG" id="KOG1187">
    <property type="taxonomic scope" value="Eukaryota"/>
</dbReference>
<reference evidence="11" key="2">
    <citation type="submission" date="2013-12" db="EMBL/GenBank/DDBJ databases">
        <authorList>
            <person name="Yu Y."/>
            <person name="Lee S."/>
            <person name="de Baynast K."/>
            <person name="Wissotski M."/>
            <person name="Liu L."/>
            <person name="Talag J."/>
            <person name="Goicoechea J."/>
            <person name="Angelova A."/>
            <person name="Jetty R."/>
            <person name="Kudrna D."/>
            <person name="Golser W."/>
            <person name="Rivera L."/>
            <person name="Zhang J."/>
            <person name="Wing R."/>
        </authorList>
    </citation>
    <scope>NUCLEOTIDE SEQUENCE</scope>
</reference>
<evidence type="ECO:0000256" key="3">
    <source>
        <dbReference type="ARBA" id="ARBA00022741"/>
    </source>
</evidence>
<keyword evidence="11" id="KW-1185">Reference proteome</keyword>
<feature type="compositionally biased region" description="Low complexity" evidence="8">
    <location>
        <begin position="46"/>
        <end position="55"/>
    </location>
</feature>
<feature type="domain" description="Protein kinase" evidence="9">
    <location>
        <begin position="117"/>
        <end position="403"/>
    </location>
</feature>
<dbReference type="AlphaFoldDB" id="A0A0D9WKH5"/>
<dbReference type="EnsemblPlants" id="LPERR05G23530.1">
    <property type="protein sequence ID" value="LPERR05G23530.1"/>
    <property type="gene ID" value="LPERR05G23530"/>
</dbReference>
<dbReference type="InterPro" id="IPR011009">
    <property type="entry name" value="Kinase-like_dom_sf"/>
</dbReference>
<dbReference type="Proteomes" id="UP000032180">
    <property type="component" value="Chromosome 5"/>
</dbReference>
<accession>A0A0D9WKH5</accession>
<evidence type="ECO:0000256" key="5">
    <source>
        <dbReference type="ARBA" id="ARBA00022840"/>
    </source>
</evidence>
<evidence type="ECO:0000256" key="8">
    <source>
        <dbReference type="SAM" id="MobiDB-lite"/>
    </source>
</evidence>
<dbReference type="Pfam" id="PF07714">
    <property type="entry name" value="PK_Tyr_Ser-Thr"/>
    <property type="match status" value="1"/>
</dbReference>
<keyword evidence="5" id="KW-0067">ATP-binding</keyword>
<dbReference type="InterPro" id="IPR050823">
    <property type="entry name" value="Plant_Ser_Thr_Prot_Kinase"/>
</dbReference>
<feature type="compositionally biased region" description="Low complexity" evidence="8">
    <location>
        <begin position="442"/>
        <end position="451"/>
    </location>
</feature>
<dbReference type="EC" id="2.7.11.1" evidence="1"/>
<dbReference type="FunFam" id="1.10.510.10:FF:000095">
    <property type="entry name" value="protein STRUBBELIG-RECEPTOR FAMILY 8"/>
    <property type="match status" value="1"/>
</dbReference>